<feature type="region of interest" description="Disordered" evidence="1">
    <location>
        <begin position="24"/>
        <end position="142"/>
    </location>
</feature>
<sequence length="212" mass="23618">MQKKAKKVFDGWKAEDKQAIAAEVDRQEKKAAKQVRREEAKLRHEWRTKLNEQRMQKQRQMQLLAQDRAMRRQRRPPQEDSDGTASDESKEDEQRDGTPATIRLPNQQRPMPPPPPASPSQPTADMSPSMSATTLATPKPLEPVDTLTLINSTLMDSAATLEKKRSMVSAADSEGDLEGEDSEGDLEGEDSEGDLEGEDSEGDMFGKDGKGR</sequence>
<reference evidence="2" key="1">
    <citation type="submission" date="2013-12" db="EMBL/GenBank/DDBJ databases">
        <title>The Genome Sequence of Aphanomyces astaci APO3.</title>
        <authorList>
            <consortium name="The Broad Institute Genomics Platform"/>
            <person name="Russ C."/>
            <person name="Tyler B."/>
            <person name="van West P."/>
            <person name="Dieguez-Uribeondo J."/>
            <person name="Young S.K."/>
            <person name="Zeng Q."/>
            <person name="Gargeya S."/>
            <person name="Fitzgerald M."/>
            <person name="Abouelleil A."/>
            <person name="Alvarado L."/>
            <person name="Chapman S.B."/>
            <person name="Gainer-Dewar J."/>
            <person name="Goldberg J."/>
            <person name="Griggs A."/>
            <person name="Gujja S."/>
            <person name="Hansen M."/>
            <person name="Howarth C."/>
            <person name="Imamovic A."/>
            <person name="Ireland A."/>
            <person name="Larimer J."/>
            <person name="McCowan C."/>
            <person name="Murphy C."/>
            <person name="Pearson M."/>
            <person name="Poon T.W."/>
            <person name="Priest M."/>
            <person name="Roberts A."/>
            <person name="Saif S."/>
            <person name="Shea T."/>
            <person name="Sykes S."/>
            <person name="Wortman J."/>
            <person name="Nusbaum C."/>
            <person name="Birren B."/>
        </authorList>
    </citation>
    <scope>NUCLEOTIDE SEQUENCE [LARGE SCALE GENOMIC DNA]</scope>
    <source>
        <strain evidence="2">APO3</strain>
    </source>
</reference>
<evidence type="ECO:0000313" key="2">
    <source>
        <dbReference type="EMBL" id="ETV79561.1"/>
    </source>
</evidence>
<proteinExistence type="predicted"/>
<feature type="region of interest" description="Disordered" evidence="1">
    <location>
        <begin position="160"/>
        <end position="212"/>
    </location>
</feature>
<name>W4GJR8_APHAT</name>
<gene>
    <name evidence="2" type="ORF">H257_06825</name>
</gene>
<dbReference type="GeneID" id="20808821"/>
<dbReference type="RefSeq" id="XP_009830497.1">
    <property type="nucleotide sequence ID" value="XM_009832195.1"/>
</dbReference>
<organism evidence="2">
    <name type="scientific">Aphanomyces astaci</name>
    <name type="common">Crayfish plague agent</name>
    <dbReference type="NCBI Taxonomy" id="112090"/>
    <lineage>
        <taxon>Eukaryota</taxon>
        <taxon>Sar</taxon>
        <taxon>Stramenopiles</taxon>
        <taxon>Oomycota</taxon>
        <taxon>Saprolegniomycetes</taxon>
        <taxon>Saprolegniales</taxon>
        <taxon>Verrucalvaceae</taxon>
        <taxon>Aphanomyces</taxon>
    </lineage>
</organism>
<evidence type="ECO:0000256" key="1">
    <source>
        <dbReference type="SAM" id="MobiDB-lite"/>
    </source>
</evidence>
<protein>
    <submittedName>
        <fullName evidence="2">Uncharacterized protein</fullName>
    </submittedName>
</protein>
<feature type="compositionally biased region" description="Basic and acidic residues" evidence="1">
    <location>
        <begin position="24"/>
        <end position="55"/>
    </location>
</feature>
<feature type="compositionally biased region" description="Polar residues" evidence="1">
    <location>
        <begin position="123"/>
        <end position="136"/>
    </location>
</feature>
<dbReference type="AlphaFoldDB" id="W4GJR8"/>
<dbReference type="VEuPathDB" id="FungiDB:H257_06825"/>
<feature type="compositionally biased region" description="Acidic residues" evidence="1">
    <location>
        <begin position="173"/>
        <end position="202"/>
    </location>
</feature>
<feature type="compositionally biased region" description="Pro residues" evidence="1">
    <location>
        <begin position="110"/>
        <end position="119"/>
    </location>
</feature>
<dbReference type="EMBL" id="KI913127">
    <property type="protein sequence ID" value="ETV79561.1"/>
    <property type="molecule type" value="Genomic_DNA"/>
</dbReference>
<accession>W4GJR8</accession>